<comment type="function">
    <text evidence="2">Converts GTP to 7,8-dihydroneopterin triphosphate.</text>
</comment>
<dbReference type="EC" id="3.5.4.16" evidence="2"/>
<dbReference type="Gene3D" id="3.10.270.10">
    <property type="entry name" value="Urate Oxidase"/>
    <property type="match status" value="1"/>
</dbReference>
<evidence type="ECO:0000256" key="1">
    <source>
        <dbReference type="ARBA" id="ARBA00022801"/>
    </source>
</evidence>
<evidence type="ECO:0000256" key="2">
    <source>
        <dbReference type="HAMAP-Rule" id="MF_01527"/>
    </source>
</evidence>
<sequence>MTITLLPDVAHHTEADQHCTLDWVGMSGIDLPLMLAGQPDTTLPAKVDMHVDIATPRHRGIHMSRLYLALQDTLAHAPLDRNRLEQLLQSSLDSHAGISQHACIKLQFQLPLLRPALKSQFSGWKTYPVTLEAQLGRQGLQTELTVEIPYSSTCPCSAALSRQLLQQAFIDTFSMDATLSTKQVSQWLYEHGSLATPHSQRSTAKLHVRLEPKGWINPPIHSLIDTAEAALQTAVQTAVKREDEQAFAALNGRNQMFCEDAARRLKHALLGDAAWADFWIRVEHHESLHAHDATAVCIKGVPGGYTPLLSR</sequence>
<dbReference type="UniPathway" id="UPA00848">
    <property type="reaction ID" value="UER00151"/>
</dbReference>
<comment type="caution">
    <text evidence="3">The sequence shown here is derived from an EMBL/GenBank/DDBJ whole genome shotgun (WGS) entry which is preliminary data.</text>
</comment>
<name>A0A2P8F219_9GAMM</name>
<dbReference type="AlphaFoldDB" id="A0A2P8F219"/>
<dbReference type="PANTHER" id="PTHR36445">
    <property type="entry name" value="GTP CYCLOHYDROLASE MPTA"/>
    <property type="match status" value="1"/>
</dbReference>
<dbReference type="RefSeq" id="WP_106590577.1">
    <property type="nucleotide sequence ID" value="NZ_PYGI01000003.1"/>
</dbReference>
<dbReference type="Pfam" id="PF02649">
    <property type="entry name" value="GCHY-1"/>
    <property type="match status" value="1"/>
</dbReference>
<feature type="site" description="May be catalytically important" evidence="2">
    <location>
        <position position="154"/>
    </location>
</feature>
<reference evidence="3 4" key="1">
    <citation type="submission" date="2018-03" db="EMBL/GenBank/DDBJ databases">
        <title>Genomic Encyclopedia of Archaeal and Bacterial Type Strains, Phase II (KMG-II): from individual species to whole genera.</title>
        <authorList>
            <person name="Goeker M."/>
        </authorList>
    </citation>
    <scope>NUCLEOTIDE SEQUENCE [LARGE SCALE GENOMIC DNA]</scope>
    <source>
        <strain evidence="3 4">DSM 17586</strain>
    </source>
</reference>
<comment type="similarity">
    <text evidence="2">Belongs to the GTP cyclohydrolase IV family.</text>
</comment>
<proteinExistence type="inferred from homology"/>
<keyword evidence="4" id="KW-1185">Reference proteome</keyword>
<dbReference type="GO" id="GO:0046654">
    <property type="term" value="P:tetrahydrofolate biosynthetic process"/>
    <property type="evidence" value="ECO:0007669"/>
    <property type="project" value="UniProtKB-UniRule"/>
</dbReference>
<dbReference type="HAMAP" id="MF_01527_B">
    <property type="entry name" value="GTP_cyclohydrol_B"/>
    <property type="match status" value="1"/>
</dbReference>
<keyword evidence="1 2" id="KW-0378">Hydrolase</keyword>
<dbReference type="NCBIfam" id="NF010200">
    <property type="entry name" value="PRK13674.1-1"/>
    <property type="match status" value="1"/>
</dbReference>
<dbReference type="InterPro" id="IPR003801">
    <property type="entry name" value="GTP_cyclohydrolase_FolE2/MptA"/>
</dbReference>
<dbReference type="InterPro" id="IPR022838">
    <property type="entry name" value="GTP_cyclohydrolase_FolE2"/>
</dbReference>
<dbReference type="EMBL" id="PYGI01000003">
    <property type="protein sequence ID" value="PSL15746.1"/>
    <property type="molecule type" value="Genomic_DNA"/>
</dbReference>
<dbReference type="PANTHER" id="PTHR36445:SF1">
    <property type="entry name" value="GTP CYCLOHYDROLASE MPTA"/>
    <property type="match status" value="1"/>
</dbReference>
<gene>
    <name evidence="2" type="primary">folE2</name>
    <name evidence="3" type="ORF">CLV44_10327</name>
</gene>
<comment type="pathway">
    <text evidence="2">Cofactor biosynthesis; 7,8-dihydroneopterin triphosphate biosynthesis; 7,8-dihydroneopterin triphosphate from GTP: step 1/1.</text>
</comment>
<comment type="catalytic activity">
    <reaction evidence="2">
        <text>GTP + H2O = 7,8-dihydroneopterin 3'-triphosphate + formate + H(+)</text>
        <dbReference type="Rhea" id="RHEA:17473"/>
        <dbReference type="ChEBI" id="CHEBI:15377"/>
        <dbReference type="ChEBI" id="CHEBI:15378"/>
        <dbReference type="ChEBI" id="CHEBI:15740"/>
        <dbReference type="ChEBI" id="CHEBI:37565"/>
        <dbReference type="ChEBI" id="CHEBI:58462"/>
        <dbReference type="EC" id="3.5.4.16"/>
    </reaction>
</comment>
<accession>A0A2P8F219</accession>
<dbReference type="GO" id="GO:0003934">
    <property type="term" value="F:GTP cyclohydrolase I activity"/>
    <property type="evidence" value="ECO:0007669"/>
    <property type="project" value="UniProtKB-UniRule"/>
</dbReference>
<organism evidence="3 4">
    <name type="scientific">Marinobacterium halophilum</name>
    <dbReference type="NCBI Taxonomy" id="267374"/>
    <lineage>
        <taxon>Bacteria</taxon>
        <taxon>Pseudomonadati</taxon>
        <taxon>Pseudomonadota</taxon>
        <taxon>Gammaproteobacteria</taxon>
        <taxon>Oceanospirillales</taxon>
        <taxon>Oceanospirillaceae</taxon>
        <taxon>Marinobacterium</taxon>
    </lineage>
</organism>
<dbReference type="OrthoDB" id="239637at2"/>
<protein>
    <recommendedName>
        <fullName evidence="2">GTP cyclohydrolase FolE2</fullName>
        <ecNumber evidence="2">3.5.4.16</ecNumber>
    </recommendedName>
</protein>
<dbReference type="Proteomes" id="UP000242133">
    <property type="component" value="Unassembled WGS sequence"/>
</dbReference>
<evidence type="ECO:0000313" key="3">
    <source>
        <dbReference type="EMBL" id="PSL15746.1"/>
    </source>
</evidence>
<evidence type="ECO:0000313" key="4">
    <source>
        <dbReference type="Proteomes" id="UP000242133"/>
    </source>
</evidence>